<dbReference type="Proteomes" id="UP001268256">
    <property type="component" value="Unassembled WGS sequence"/>
</dbReference>
<evidence type="ECO:0000313" key="1">
    <source>
        <dbReference type="EMBL" id="MDS3861661.1"/>
    </source>
</evidence>
<gene>
    <name evidence="1" type="ORF">RIF25_12685</name>
</gene>
<name>A0AAE4FT41_9CYAN</name>
<comment type="caution">
    <text evidence="1">The sequence shown here is derived from an EMBL/GenBank/DDBJ whole genome shotgun (WGS) entry which is preliminary data.</text>
</comment>
<dbReference type="EMBL" id="JAVMIP010000015">
    <property type="protein sequence ID" value="MDS3861661.1"/>
    <property type="molecule type" value="Genomic_DNA"/>
</dbReference>
<sequence>MLRISWSGLVGIAAFTLAGTFSSTVPVQANPRPKSLLAISKPTTGMPNLKNGIYLYGESPRPGQLRQTYMVFEVNNHGITGAVYMPDSSYDCFQGTVQEGTINALMLDSFEASSYPVTVNLGELHPLQASVADQTLLKSCQASLAPQFQAAAEPNLAQALPHLQP</sequence>
<reference evidence="2" key="1">
    <citation type="submission" date="2023-07" db="EMBL/GenBank/DDBJ databases">
        <authorList>
            <person name="Luz R."/>
            <person name="Cordeiro R."/>
            <person name="Fonseca A."/>
            <person name="Goncalves V."/>
        </authorList>
    </citation>
    <scope>NUCLEOTIDE SEQUENCE [LARGE SCALE GENOMIC DNA]</scope>
    <source>
        <strain evidence="2">BACA0444</strain>
    </source>
</reference>
<accession>A0AAE4FT41</accession>
<keyword evidence="2" id="KW-1185">Reference proteome</keyword>
<dbReference type="RefSeq" id="WP_322878896.1">
    <property type="nucleotide sequence ID" value="NZ_JAVMIP010000015.1"/>
</dbReference>
<proteinExistence type="predicted"/>
<evidence type="ECO:0000313" key="2">
    <source>
        <dbReference type="Proteomes" id="UP001268256"/>
    </source>
</evidence>
<protein>
    <submittedName>
        <fullName evidence="1">Uncharacterized protein</fullName>
    </submittedName>
</protein>
<dbReference type="AlphaFoldDB" id="A0AAE4FT41"/>
<organism evidence="1 2">
    <name type="scientific">Pseudocalidococcus azoricus BACA0444</name>
    <dbReference type="NCBI Taxonomy" id="2918990"/>
    <lineage>
        <taxon>Bacteria</taxon>
        <taxon>Bacillati</taxon>
        <taxon>Cyanobacteriota</taxon>
        <taxon>Cyanophyceae</taxon>
        <taxon>Acaryochloridales</taxon>
        <taxon>Thermosynechococcaceae</taxon>
        <taxon>Pseudocalidococcus</taxon>
        <taxon>Pseudocalidococcus azoricus</taxon>
    </lineage>
</organism>